<dbReference type="GO" id="GO:0005768">
    <property type="term" value="C:endosome"/>
    <property type="evidence" value="ECO:0007669"/>
    <property type="project" value="TreeGrafter"/>
</dbReference>
<accession>A0A8T2QEH3</accession>
<dbReference type="PANTHER" id="PTHR12276:SF95">
    <property type="entry name" value="ENTH_VHS FAMILY PROTEIN"/>
    <property type="match status" value="1"/>
</dbReference>
<evidence type="ECO:0000259" key="5">
    <source>
        <dbReference type="PROSITE" id="PS50942"/>
    </source>
</evidence>
<dbReference type="PANTHER" id="PTHR12276">
    <property type="entry name" value="EPSIN/ENT-RELATED"/>
    <property type="match status" value="1"/>
</dbReference>
<evidence type="ECO:0000256" key="2">
    <source>
        <dbReference type="ARBA" id="ARBA00004555"/>
    </source>
</evidence>
<feature type="domain" description="ENTH" evidence="5">
    <location>
        <begin position="26"/>
        <end position="158"/>
    </location>
</feature>
<name>A0A8T2QEH3_CERRI</name>
<dbReference type="GO" id="GO:0006897">
    <property type="term" value="P:endocytosis"/>
    <property type="evidence" value="ECO:0007669"/>
    <property type="project" value="TreeGrafter"/>
</dbReference>
<dbReference type="SMART" id="SM00273">
    <property type="entry name" value="ENTH"/>
    <property type="match status" value="1"/>
</dbReference>
<keyword evidence="3" id="KW-0333">Golgi apparatus</keyword>
<evidence type="ECO:0000313" key="6">
    <source>
        <dbReference type="EMBL" id="KAH7282010.1"/>
    </source>
</evidence>
<dbReference type="GO" id="GO:0005886">
    <property type="term" value="C:plasma membrane"/>
    <property type="evidence" value="ECO:0007669"/>
    <property type="project" value="TreeGrafter"/>
</dbReference>
<keyword evidence="7" id="KW-1185">Reference proteome</keyword>
<dbReference type="EMBL" id="CM035440">
    <property type="protein sequence ID" value="KAH7282010.1"/>
    <property type="molecule type" value="Genomic_DNA"/>
</dbReference>
<dbReference type="SUPFAM" id="SSF48464">
    <property type="entry name" value="ENTH/VHS domain"/>
    <property type="match status" value="1"/>
</dbReference>
<dbReference type="GO" id="GO:0030125">
    <property type="term" value="C:clathrin vesicle coat"/>
    <property type="evidence" value="ECO:0007669"/>
    <property type="project" value="TreeGrafter"/>
</dbReference>
<sequence length="383" mass="43588">MALFHLDDFKRHASSFLKEKLNHARLVFTGVSQIQLLTEEATNEDPWGPETKMMALVADAAFELEEFERIVQVIHDRLGNWKQSWRQLYKTLVLLDYLLTHGPISLAQEFNSDVCLFEDLSKFSLIDEQGVERSSMVRMKADRVLKLLTSPDFRTEERRRVRKISAVIHRLGSSLSSAHTVDSVQTGENQIHGNDSQDVFSISDEAVVKPSCSGAECMHLETCEVQSHTRYLAIPSQSAHSIGEKTLNWFRPYRKTLSNSGFRNRLHPASSKSMHDLKYEGEETTHLLCQAKGYNCSSALYAQESLVGSDIDENHSRSPHYSGFVKDDQVYDDASIQFTDEPMYNPHLSIFPPLVVSNSRKGIQHHWQTARLIECDLKFGKIA</sequence>
<evidence type="ECO:0000256" key="4">
    <source>
        <dbReference type="ARBA" id="ARBA00023329"/>
    </source>
</evidence>
<keyword evidence="4" id="KW-0968">Cytoplasmic vesicle</keyword>
<dbReference type="InterPro" id="IPR013809">
    <property type="entry name" value="ENTH"/>
</dbReference>
<comment type="caution">
    <text evidence="6">The sequence shown here is derived from an EMBL/GenBank/DDBJ whole genome shotgun (WGS) entry which is preliminary data.</text>
</comment>
<dbReference type="InterPro" id="IPR008942">
    <property type="entry name" value="ENTH_VHS"/>
</dbReference>
<dbReference type="AlphaFoldDB" id="A0A8T2QEH3"/>
<dbReference type="PROSITE" id="PS50942">
    <property type="entry name" value="ENTH"/>
    <property type="match status" value="1"/>
</dbReference>
<dbReference type="Pfam" id="PF01417">
    <property type="entry name" value="ENTH"/>
    <property type="match status" value="1"/>
</dbReference>
<evidence type="ECO:0000313" key="7">
    <source>
        <dbReference type="Proteomes" id="UP000825935"/>
    </source>
</evidence>
<proteinExistence type="predicted"/>
<dbReference type="GO" id="GO:0030276">
    <property type="term" value="F:clathrin binding"/>
    <property type="evidence" value="ECO:0007669"/>
    <property type="project" value="TreeGrafter"/>
</dbReference>
<dbReference type="GO" id="GO:0005794">
    <property type="term" value="C:Golgi apparatus"/>
    <property type="evidence" value="ECO:0007669"/>
    <property type="project" value="UniProtKB-SubCell"/>
</dbReference>
<organism evidence="6 7">
    <name type="scientific">Ceratopteris richardii</name>
    <name type="common">Triangle waterfern</name>
    <dbReference type="NCBI Taxonomy" id="49495"/>
    <lineage>
        <taxon>Eukaryota</taxon>
        <taxon>Viridiplantae</taxon>
        <taxon>Streptophyta</taxon>
        <taxon>Embryophyta</taxon>
        <taxon>Tracheophyta</taxon>
        <taxon>Polypodiopsida</taxon>
        <taxon>Polypodiidae</taxon>
        <taxon>Polypodiales</taxon>
        <taxon>Pteridineae</taxon>
        <taxon>Pteridaceae</taxon>
        <taxon>Parkerioideae</taxon>
        <taxon>Ceratopteris</taxon>
    </lineage>
</organism>
<dbReference type="OrthoDB" id="4033880at2759"/>
<gene>
    <name evidence="6" type="ORF">KP509_35G008100</name>
</gene>
<dbReference type="Proteomes" id="UP000825935">
    <property type="component" value="Chromosome 35"/>
</dbReference>
<dbReference type="GO" id="GO:0005543">
    <property type="term" value="F:phospholipid binding"/>
    <property type="evidence" value="ECO:0007669"/>
    <property type="project" value="TreeGrafter"/>
</dbReference>
<dbReference type="CDD" id="cd03571">
    <property type="entry name" value="ENTH"/>
    <property type="match status" value="1"/>
</dbReference>
<comment type="subcellular location">
    <subcellularLocation>
        <location evidence="1">Cytoplasmic vesicle</location>
        <location evidence="1">Clathrin-coated vesicle</location>
    </subcellularLocation>
    <subcellularLocation>
        <location evidence="2">Golgi apparatus</location>
    </subcellularLocation>
</comment>
<protein>
    <recommendedName>
        <fullName evidence="5">ENTH domain-containing protein</fullName>
    </recommendedName>
</protein>
<evidence type="ECO:0000256" key="1">
    <source>
        <dbReference type="ARBA" id="ARBA00004132"/>
    </source>
</evidence>
<evidence type="ECO:0000256" key="3">
    <source>
        <dbReference type="ARBA" id="ARBA00023034"/>
    </source>
</evidence>
<reference evidence="6" key="1">
    <citation type="submission" date="2021-08" db="EMBL/GenBank/DDBJ databases">
        <title>WGS assembly of Ceratopteris richardii.</title>
        <authorList>
            <person name="Marchant D.B."/>
            <person name="Chen G."/>
            <person name="Jenkins J."/>
            <person name="Shu S."/>
            <person name="Leebens-Mack J."/>
            <person name="Grimwood J."/>
            <person name="Schmutz J."/>
            <person name="Soltis P."/>
            <person name="Soltis D."/>
            <person name="Chen Z.-H."/>
        </authorList>
    </citation>
    <scope>NUCLEOTIDE SEQUENCE</scope>
    <source>
        <strain evidence="6">Whitten #5841</strain>
        <tissue evidence="6">Leaf</tissue>
    </source>
</reference>
<dbReference type="Gene3D" id="1.25.40.90">
    <property type="match status" value="1"/>
</dbReference>